<dbReference type="EMBL" id="CM039437">
    <property type="protein sequence ID" value="KAI4307328.1"/>
    <property type="molecule type" value="Genomic_DNA"/>
</dbReference>
<dbReference type="Proteomes" id="UP000828941">
    <property type="component" value="Chromosome 12"/>
</dbReference>
<organism evidence="1 2">
    <name type="scientific">Bauhinia variegata</name>
    <name type="common">Purple orchid tree</name>
    <name type="synonym">Phanera variegata</name>
    <dbReference type="NCBI Taxonomy" id="167791"/>
    <lineage>
        <taxon>Eukaryota</taxon>
        <taxon>Viridiplantae</taxon>
        <taxon>Streptophyta</taxon>
        <taxon>Embryophyta</taxon>
        <taxon>Tracheophyta</taxon>
        <taxon>Spermatophyta</taxon>
        <taxon>Magnoliopsida</taxon>
        <taxon>eudicotyledons</taxon>
        <taxon>Gunneridae</taxon>
        <taxon>Pentapetalae</taxon>
        <taxon>rosids</taxon>
        <taxon>fabids</taxon>
        <taxon>Fabales</taxon>
        <taxon>Fabaceae</taxon>
        <taxon>Cercidoideae</taxon>
        <taxon>Cercideae</taxon>
        <taxon>Bauhiniinae</taxon>
        <taxon>Bauhinia</taxon>
    </lineage>
</organism>
<proteinExistence type="predicted"/>
<reference evidence="1 2" key="1">
    <citation type="journal article" date="2022" name="DNA Res.">
        <title>Chromosomal-level genome assembly of the orchid tree Bauhinia variegata (Leguminosae; Cercidoideae) supports the allotetraploid origin hypothesis of Bauhinia.</title>
        <authorList>
            <person name="Zhong Y."/>
            <person name="Chen Y."/>
            <person name="Zheng D."/>
            <person name="Pang J."/>
            <person name="Liu Y."/>
            <person name="Luo S."/>
            <person name="Meng S."/>
            <person name="Qian L."/>
            <person name="Wei D."/>
            <person name="Dai S."/>
            <person name="Zhou R."/>
        </authorList>
    </citation>
    <scope>NUCLEOTIDE SEQUENCE [LARGE SCALE GENOMIC DNA]</scope>
    <source>
        <strain evidence="1">BV-YZ2020</strain>
    </source>
</reference>
<protein>
    <submittedName>
        <fullName evidence="1">Uncharacterized protein</fullName>
    </submittedName>
</protein>
<name>A0ACB9LD02_BAUVA</name>
<gene>
    <name evidence="1" type="ORF">L6164_030529</name>
</gene>
<evidence type="ECO:0000313" key="1">
    <source>
        <dbReference type="EMBL" id="KAI4307328.1"/>
    </source>
</evidence>
<accession>A0ACB9LD02</accession>
<sequence>MDMMELWAIFGPGVAGAVFGAGWWIWVDAVVCSSVKVSFLHYLPGIFASLAALMFNCVRKEDIDYSPYDEGEWRLKLWLFFAYVVSFVSLAASVGLLIQDSIDKSAPSVWTGAAGVLQCVFVLISGLTRYAGSSARQTFAALPRHKRPLTQDLSAAEVWVNTYVVPYINDVNIEHITVGKEVIPGAEAPFIARAINNVVNVLSVACVEKDIKVTAVVDTCALGVSYPPSSGACTDEAAHSMKETAPILLQHGQQTPWWLIEITSTPICLMHFMLPLRRLVVIDVSETGWPTAGNDPYTSKEKNLMNHVLGGQGTPRRPGQIFNTFLFEMFNQDLKSSGIEQNWGFFYPNMLPIYPFWPC</sequence>
<evidence type="ECO:0000313" key="2">
    <source>
        <dbReference type="Proteomes" id="UP000828941"/>
    </source>
</evidence>
<keyword evidence="2" id="KW-1185">Reference proteome</keyword>
<comment type="caution">
    <text evidence="1">The sequence shown here is derived from an EMBL/GenBank/DDBJ whole genome shotgun (WGS) entry which is preliminary data.</text>
</comment>